<dbReference type="InterPro" id="IPR011059">
    <property type="entry name" value="Metal-dep_hydrolase_composite"/>
</dbReference>
<dbReference type="GO" id="GO:0005737">
    <property type="term" value="C:cytoplasm"/>
    <property type="evidence" value="ECO:0007669"/>
    <property type="project" value="InterPro"/>
</dbReference>
<evidence type="ECO:0000256" key="2">
    <source>
        <dbReference type="ARBA" id="ARBA00001965"/>
    </source>
</evidence>
<dbReference type="SUPFAM" id="SSF51556">
    <property type="entry name" value="Metallo-dependent hydrolases"/>
    <property type="match status" value="1"/>
</dbReference>
<evidence type="ECO:0000256" key="8">
    <source>
        <dbReference type="ARBA" id="ARBA00022801"/>
    </source>
</evidence>
<evidence type="ECO:0000313" key="13">
    <source>
        <dbReference type="EMBL" id="KHJ94198.1"/>
    </source>
</evidence>
<evidence type="ECO:0000313" key="14">
    <source>
        <dbReference type="Proteomes" id="UP000053660"/>
    </source>
</evidence>
<dbReference type="Proteomes" id="UP000053660">
    <property type="component" value="Unassembled WGS sequence"/>
</dbReference>
<gene>
    <name evidence="13" type="ORF">OESDEN_05878</name>
</gene>
<protein>
    <recommendedName>
        <fullName evidence="6">Probable imidazolonepropionase</fullName>
        <ecNumber evidence="5">3.5.2.7</ecNumber>
    </recommendedName>
</protein>
<evidence type="ECO:0000256" key="3">
    <source>
        <dbReference type="ARBA" id="ARBA00004758"/>
    </source>
</evidence>
<dbReference type="NCBIfam" id="TIGR01224">
    <property type="entry name" value="hutI"/>
    <property type="match status" value="1"/>
</dbReference>
<dbReference type="GO" id="GO:0050480">
    <property type="term" value="F:imidazolonepropionase activity"/>
    <property type="evidence" value="ECO:0007669"/>
    <property type="project" value="UniProtKB-EC"/>
</dbReference>
<name>A0A0B1T9I4_OESDE</name>
<dbReference type="InterPro" id="IPR005920">
    <property type="entry name" value="HutI"/>
</dbReference>
<keyword evidence="7" id="KW-0479">Metal-binding</keyword>
<evidence type="ECO:0000256" key="5">
    <source>
        <dbReference type="ARBA" id="ARBA00012864"/>
    </source>
</evidence>
<dbReference type="InterPro" id="IPR032466">
    <property type="entry name" value="Metal_Hydrolase"/>
</dbReference>
<dbReference type="OrthoDB" id="194468at2759"/>
<evidence type="ECO:0000256" key="4">
    <source>
        <dbReference type="ARBA" id="ARBA00008002"/>
    </source>
</evidence>
<dbReference type="SUPFAM" id="SSF51338">
    <property type="entry name" value="Composite domain of metallo-dependent hydrolases"/>
    <property type="match status" value="1"/>
</dbReference>
<evidence type="ECO:0000256" key="6">
    <source>
        <dbReference type="ARBA" id="ARBA00013406"/>
    </source>
</evidence>
<comment type="cofactor">
    <cofactor evidence="2">
        <name>Fe(3+)</name>
        <dbReference type="ChEBI" id="CHEBI:29034"/>
    </cofactor>
</comment>
<dbReference type="InterPro" id="IPR006680">
    <property type="entry name" value="Amidohydro-rel"/>
</dbReference>
<keyword evidence="11" id="KW-0408">Iron</keyword>
<evidence type="ECO:0000256" key="10">
    <source>
        <dbReference type="ARBA" id="ARBA00022833"/>
    </source>
</evidence>
<dbReference type="Pfam" id="PF01979">
    <property type="entry name" value="Amidohydro_1"/>
    <property type="match status" value="1"/>
</dbReference>
<dbReference type="GO" id="GO:0046872">
    <property type="term" value="F:metal ion binding"/>
    <property type="evidence" value="ECO:0007669"/>
    <property type="project" value="UniProtKB-KW"/>
</dbReference>
<evidence type="ECO:0000256" key="1">
    <source>
        <dbReference type="ARBA" id="ARBA00000853"/>
    </source>
</evidence>
<dbReference type="UniPathway" id="UPA00379">
    <property type="reaction ID" value="UER00551"/>
</dbReference>
<dbReference type="PANTHER" id="PTHR42752">
    <property type="entry name" value="IMIDAZOLONEPROPIONASE"/>
    <property type="match status" value="1"/>
</dbReference>
<comment type="similarity">
    <text evidence="4">Belongs to the metallo-dependent hydrolases superfamily. HutI family.</text>
</comment>
<dbReference type="GO" id="GO:0019557">
    <property type="term" value="P:L-histidine catabolic process to glutamate and formate"/>
    <property type="evidence" value="ECO:0007669"/>
    <property type="project" value="UniProtKB-UniPathway"/>
</dbReference>
<feature type="domain" description="Amidohydrolase-related" evidence="12">
    <location>
        <begin position="80"/>
        <end position="390"/>
    </location>
</feature>
<sequence length="433" mass="46878">MYEILITQLKEIVQITDRSDVEYLKGDDMTKIKILSDPKHGLAVLVSKDGIIAEVGTEQEVLRIKGDYEVETTIATNGGILLPGFVDGHSHPVFAGDRVHEFAMKLAGATYMEVQAAGGGIHFTTSKTREASEDYLLNEFKKIAHCMLKNGTTTLEAKSGYGLDTNSELKMLRVLSRAADETPLEISATFCGAHAVPKGSTEDEHVELICNEMLPAIEKARSAGKLSNLENIDAFCEKNVVEVDSTKKIMEKGKKLGLAINFHAEELTNIGGAEMGASIGARAMSHLEHISDAGIKAMATSGTTAVLLPSTAFILRLTPPPARKMIKSGVIVALGSDFNPNAYCLAMPMIMHLACVYMHMSMEEALVAATINSAHSLGRGRSHGAITNGSSGYGNFTCREEWTSGLLGKVIQETVPAEIEDIWIFLLFLFHNY</sequence>
<comment type="catalytic activity">
    <reaction evidence="1">
        <text>4-imidazolone-5-propanoate + H2O = N-formimidoyl-L-glutamate</text>
        <dbReference type="Rhea" id="RHEA:23660"/>
        <dbReference type="ChEBI" id="CHEBI:15377"/>
        <dbReference type="ChEBI" id="CHEBI:58928"/>
        <dbReference type="ChEBI" id="CHEBI:77893"/>
        <dbReference type="EC" id="3.5.2.7"/>
    </reaction>
</comment>
<keyword evidence="8" id="KW-0378">Hydrolase</keyword>
<keyword evidence="9" id="KW-0369">Histidine metabolism</keyword>
<dbReference type="Gene3D" id="3.20.20.140">
    <property type="entry name" value="Metal-dependent hydrolases"/>
    <property type="match status" value="1"/>
</dbReference>
<evidence type="ECO:0000259" key="12">
    <source>
        <dbReference type="Pfam" id="PF01979"/>
    </source>
</evidence>
<accession>A0A0B1T9I4</accession>
<proteinExistence type="inferred from homology"/>
<evidence type="ECO:0000256" key="9">
    <source>
        <dbReference type="ARBA" id="ARBA00022808"/>
    </source>
</evidence>
<comment type="pathway">
    <text evidence="3">Amino-acid degradation; L-histidine degradation into L-glutamate; N-formimidoyl-L-glutamate from L-histidine: step 3/3.</text>
</comment>
<dbReference type="PANTHER" id="PTHR42752:SF1">
    <property type="entry name" value="IMIDAZOLONEPROPIONASE-RELATED"/>
    <property type="match status" value="1"/>
</dbReference>
<evidence type="ECO:0000256" key="11">
    <source>
        <dbReference type="ARBA" id="ARBA00023004"/>
    </source>
</evidence>
<dbReference type="CDD" id="cd01296">
    <property type="entry name" value="Imidazolone-5PH"/>
    <property type="match status" value="1"/>
</dbReference>
<dbReference type="GO" id="GO:0019556">
    <property type="term" value="P:L-histidine catabolic process to glutamate and formamide"/>
    <property type="evidence" value="ECO:0007669"/>
    <property type="project" value="UniProtKB-UniPathway"/>
</dbReference>
<dbReference type="AlphaFoldDB" id="A0A0B1T9I4"/>
<reference evidence="13 14" key="1">
    <citation type="submission" date="2014-03" db="EMBL/GenBank/DDBJ databases">
        <title>Draft genome of the hookworm Oesophagostomum dentatum.</title>
        <authorList>
            <person name="Mitreva M."/>
        </authorList>
    </citation>
    <scope>NUCLEOTIDE SEQUENCE [LARGE SCALE GENOMIC DNA]</scope>
    <source>
        <strain evidence="13 14">OD-Hann</strain>
    </source>
</reference>
<dbReference type="MEROPS" id="M38.980"/>
<keyword evidence="10" id="KW-0862">Zinc</keyword>
<dbReference type="FunFam" id="3.20.20.140:FF:000007">
    <property type="entry name" value="Imidazolonepropionase"/>
    <property type="match status" value="1"/>
</dbReference>
<dbReference type="EMBL" id="KN550424">
    <property type="protein sequence ID" value="KHJ94198.1"/>
    <property type="molecule type" value="Genomic_DNA"/>
</dbReference>
<evidence type="ECO:0000256" key="7">
    <source>
        <dbReference type="ARBA" id="ARBA00022723"/>
    </source>
</evidence>
<keyword evidence="14" id="KW-1185">Reference proteome</keyword>
<dbReference type="EC" id="3.5.2.7" evidence="5"/>
<organism evidence="13 14">
    <name type="scientific">Oesophagostomum dentatum</name>
    <name type="common">Nodular worm</name>
    <dbReference type="NCBI Taxonomy" id="61180"/>
    <lineage>
        <taxon>Eukaryota</taxon>
        <taxon>Metazoa</taxon>
        <taxon>Ecdysozoa</taxon>
        <taxon>Nematoda</taxon>
        <taxon>Chromadorea</taxon>
        <taxon>Rhabditida</taxon>
        <taxon>Rhabditina</taxon>
        <taxon>Rhabditomorpha</taxon>
        <taxon>Strongyloidea</taxon>
        <taxon>Strongylidae</taxon>
        <taxon>Oesophagostomum</taxon>
    </lineage>
</organism>